<organism evidence="1 2">
    <name type="scientific">Rickettsia akari (strain Hartford)</name>
    <dbReference type="NCBI Taxonomy" id="293614"/>
    <lineage>
        <taxon>Bacteria</taxon>
        <taxon>Pseudomonadati</taxon>
        <taxon>Pseudomonadota</taxon>
        <taxon>Alphaproteobacteria</taxon>
        <taxon>Rickettsiales</taxon>
        <taxon>Rickettsiaceae</taxon>
        <taxon>Rickettsieae</taxon>
        <taxon>Rickettsia</taxon>
        <taxon>spotted fever group</taxon>
    </lineage>
</organism>
<proteinExistence type="predicted"/>
<dbReference type="HOGENOM" id="CLU_3383529_0_0_5"/>
<accession>A8GMK0</accession>
<dbReference type="KEGG" id="rak:A1C_01570"/>
<dbReference type="STRING" id="293614.A1C_01570"/>
<name>A8GMK0_RICAH</name>
<keyword evidence="2" id="KW-1185">Reference proteome</keyword>
<dbReference type="AlphaFoldDB" id="A8GMK0"/>
<sequence>MINIVDDEVEDQTKLFTETQFLVQKLRTVKISI</sequence>
<dbReference type="Proteomes" id="UP000006830">
    <property type="component" value="Chromosome"/>
</dbReference>
<evidence type="ECO:0000313" key="2">
    <source>
        <dbReference type="Proteomes" id="UP000006830"/>
    </source>
</evidence>
<protein>
    <submittedName>
        <fullName evidence="1">Uncharacterized protein</fullName>
    </submittedName>
</protein>
<reference evidence="1" key="1">
    <citation type="submission" date="2007-09" db="EMBL/GenBank/DDBJ databases">
        <title>Complete Genome Sequence of Rickettsia akari.</title>
        <authorList>
            <person name="Madan A."/>
            <person name="Fahey J."/>
            <person name="Helton E."/>
            <person name="Ketteman M."/>
            <person name="Madan A."/>
            <person name="Rodrigues S."/>
            <person name="Sanchez A."/>
            <person name="Whiting M."/>
            <person name="Dasch G."/>
            <person name="Eremeeva M."/>
        </authorList>
    </citation>
    <scope>NUCLEOTIDE SEQUENCE</scope>
    <source>
        <strain evidence="1">Hartford</strain>
    </source>
</reference>
<evidence type="ECO:0000313" key="1">
    <source>
        <dbReference type="EMBL" id="ABV74625.1"/>
    </source>
</evidence>
<gene>
    <name evidence="1" type="ordered locus">A1C_01570</name>
</gene>
<dbReference type="EMBL" id="CP000847">
    <property type="protein sequence ID" value="ABV74625.1"/>
    <property type="molecule type" value="Genomic_DNA"/>
</dbReference>